<proteinExistence type="predicted"/>
<comment type="caution">
    <text evidence="1">The sequence shown here is derived from an EMBL/GenBank/DDBJ whole genome shotgun (WGS) entry which is preliminary data.</text>
</comment>
<name>A0AAD4ZNT4_PRUDU</name>
<dbReference type="AlphaFoldDB" id="A0AAD4ZNT4"/>
<evidence type="ECO:0000313" key="2">
    <source>
        <dbReference type="Proteomes" id="UP001054821"/>
    </source>
</evidence>
<organism evidence="1 2">
    <name type="scientific">Prunus dulcis</name>
    <name type="common">Almond</name>
    <name type="synonym">Amygdalus dulcis</name>
    <dbReference type="NCBI Taxonomy" id="3755"/>
    <lineage>
        <taxon>Eukaryota</taxon>
        <taxon>Viridiplantae</taxon>
        <taxon>Streptophyta</taxon>
        <taxon>Embryophyta</taxon>
        <taxon>Tracheophyta</taxon>
        <taxon>Spermatophyta</taxon>
        <taxon>Magnoliopsida</taxon>
        <taxon>eudicotyledons</taxon>
        <taxon>Gunneridae</taxon>
        <taxon>Pentapetalae</taxon>
        <taxon>rosids</taxon>
        <taxon>fabids</taxon>
        <taxon>Rosales</taxon>
        <taxon>Rosaceae</taxon>
        <taxon>Amygdaloideae</taxon>
        <taxon>Amygdaleae</taxon>
        <taxon>Prunus</taxon>
    </lineage>
</organism>
<evidence type="ECO:0000313" key="1">
    <source>
        <dbReference type="EMBL" id="KAI5351505.1"/>
    </source>
</evidence>
<dbReference type="EMBL" id="JAJFAZ020000001">
    <property type="protein sequence ID" value="KAI5351505.1"/>
    <property type="molecule type" value="Genomic_DNA"/>
</dbReference>
<keyword evidence="2" id="KW-1185">Reference proteome</keyword>
<protein>
    <submittedName>
        <fullName evidence="1">Uncharacterized protein</fullName>
    </submittedName>
</protein>
<sequence>MDSRFFFQGITQRKGRRVVWVQLPELWRLESAGKYLEISRFEAARFWAQFGLDFLVDSLGIKAGYEHVWEEEKEAKSLQVVALDLVARWRRNSCLKMAIRNIHERKKKSGFKNSEL</sequence>
<accession>A0AAD4ZNT4</accession>
<dbReference type="Proteomes" id="UP001054821">
    <property type="component" value="Chromosome 1"/>
</dbReference>
<reference evidence="1 2" key="1">
    <citation type="journal article" date="2022" name="G3 (Bethesda)">
        <title>Whole-genome sequence and methylome profiling of the almond [Prunus dulcis (Mill.) D.A. Webb] cultivar 'Nonpareil'.</title>
        <authorList>
            <person name="D'Amico-Willman K.M."/>
            <person name="Ouma W.Z."/>
            <person name="Meulia T."/>
            <person name="Sideli G.M."/>
            <person name="Gradziel T.M."/>
            <person name="Fresnedo-Ramirez J."/>
        </authorList>
    </citation>
    <scope>NUCLEOTIDE SEQUENCE [LARGE SCALE GENOMIC DNA]</scope>
    <source>
        <strain evidence="1">Clone GOH B32 T37-40</strain>
    </source>
</reference>
<gene>
    <name evidence="1" type="ORF">L3X38_004396</name>
</gene>